<evidence type="ECO:0000313" key="1">
    <source>
        <dbReference type="EMBL" id="KAG0250321.1"/>
    </source>
</evidence>
<dbReference type="Proteomes" id="UP000726737">
    <property type="component" value="Unassembled WGS sequence"/>
</dbReference>
<dbReference type="EMBL" id="JAAAJA010000700">
    <property type="protein sequence ID" value="KAG0250321.1"/>
    <property type="molecule type" value="Genomic_DNA"/>
</dbReference>
<gene>
    <name evidence="1" type="ORF">BG011_008484</name>
</gene>
<keyword evidence="2" id="KW-1185">Reference proteome</keyword>
<organism evidence="1 2">
    <name type="scientific">Mortierella polycephala</name>
    <dbReference type="NCBI Taxonomy" id="41804"/>
    <lineage>
        <taxon>Eukaryota</taxon>
        <taxon>Fungi</taxon>
        <taxon>Fungi incertae sedis</taxon>
        <taxon>Mucoromycota</taxon>
        <taxon>Mortierellomycotina</taxon>
        <taxon>Mortierellomycetes</taxon>
        <taxon>Mortierellales</taxon>
        <taxon>Mortierellaceae</taxon>
        <taxon>Mortierella</taxon>
    </lineage>
</organism>
<proteinExistence type="predicted"/>
<evidence type="ECO:0000313" key="2">
    <source>
        <dbReference type="Proteomes" id="UP000726737"/>
    </source>
</evidence>
<comment type="caution">
    <text evidence="1">The sequence shown here is derived from an EMBL/GenBank/DDBJ whole genome shotgun (WGS) entry which is preliminary data.</text>
</comment>
<reference evidence="1" key="1">
    <citation type="journal article" date="2020" name="Fungal Divers.">
        <title>Resolving the Mortierellaceae phylogeny through synthesis of multi-gene phylogenetics and phylogenomics.</title>
        <authorList>
            <person name="Vandepol N."/>
            <person name="Liber J."/>
            <person name="Desiro A."/>
            <person name="Na H."/>
            <person name="Kennedy M."/>
            <person name="Barry K."/>
            <person name="Grigoriev I.V."/>
            <person name="Miller A.N."/>
            <person name="O'Donnell K."/>
            <person name="Stajich J.E."/>
            <person name="Bonito G."/>
        </authorList>
    </citation>
    <scope>NUCLEOTIDE SEQUENCE</scope>
    <source>
        <strain evidence="1">KOD948</strain>
    </source>
</reference>
<name>A0A9P6TXK4_9FUNG</name>
<accession>A0A9P6TXK4</accession>
<protein>
    <submittedName>
        <fullName evidence="1">Uncharacterized protein</fullName>
    </submittedName>
</protein>
<sequence length="59" mass="6800">MAGILLETGMEKGYLEANWCIIIYDAFEMMLEFNPLKRTCLGLFHKIDLGDDLGKFELK</sequence>
<dbReference type="AlphaFoldDB" id="A0A9P6TXK4"/>